<dbReference type="Gene3D" id="2.60.40.10">
    <property type="entry name" value="Immunoglobulins"/>
    <property type="match status" value="1"/>
</dbReference>
<keyword evidence="10" id="KW-1185">Reference proteome</keyword>
<feature type="active site" description="Charge relay system" evidence="5">
    <location>
        <position position="191"/>
    </location>
</feature>
<evidence type="ECO:0000256" key="2">
    <source>
        <dbReference type="ARBA" id="ARBA00022670"/>
    </source>
</evidence>
<dbReference type="GO" id="GO:0004252">
    <property type="term" value="F:serine-type endopeptidase activity"/>
    <property type="evidence" value="ECO:0007669"/>
    <property type="project" value="UniProtKB-UniRule"/>
</dbReference>
<dbReference type="InterPro" id="IPR036852">
    <property type="entry name" value="Peptidase_S8/S53_dom_sf"/>
</dbReference>
<evidence type="ECO:0000256" key="6">
    <source>
        <dbReference type="SAM" id="MobiDB-lite"/>
    </source>
</evidence>
<protein>
    <recommendedName>
        <fullName evidence="8">Peptidase S8/S53 domain-containing protein</fullName>
    </recommendedName>
</protein>
<feature type="region of interest" description="Disordered" evidence="6">
    <location>
        <begin position="338"/>
        <end position="357"/>
    </location>
</feature>
<evidence type="ECO:0000256" key="3">
    <source>
        <dbReference type="ARBA" id="ARBA00022801"/>
    </source>
</evidence>
<accession>A0A7W7GUF3</accession>
<keyword evidence="4 5" id="KW-0720">Serine protease</keyword>
<feature type="active site" description="Charge relay system" evidence="5">
    <location>
        <position position="225"/>
    </location>
</feature>
<organism evidence="9 10">
    <name type="scientific">Actinoplanes octamycinicus</name>
    <dbReference type="NCBI Taxonomy" id="135948"/>
    <lineage>
        <taxon>Bacteria</taxon>
        <taxon>Bacillati</taxon>
        <taxon>Actinomycetota</taxon>
        <taxon>Actinomycetes</taxon>
        <taxon>Micromonosporales</taxon>
        <taxon>Micromonosporaceae</taxon>
        <taxon>Actinoplanes</taxon>
    </lineage>
</organism>
<dbReference type="GO" id="GO:0006508">
    <property type="term" value="P:proteolysis"/>
    <property type="evidence" value="ECO:0007669"/>
    <property type="project" value="UniProtKB-KW"/>
</dbReference>
<dbReference type="InterPro" id="IPR050131">
    <property type="entry name" value="Peptidase_S8_subtilisin-like"/>
</dbReference>
<evidence type="ECO:0000256" key="1">
    <source>
        <dbReference type="ARBA" id="ARBA00011073"/>
    </source>
</evidence>
<dbReference type="PANTHER" id="PTHR43806">
    <property type="entry name" value="PEPTIDASE S8"/>
    <property type="match status" value="1"/>
</dbReference>
<evidence type="ECO:0000256" key="4">
    <source>
        <dbReference type="ARBA" id="ARBA00022825"/>
    </source>
</evidence>
<sequence>MSASPGKHRYLRRLSPRAKTALFASVVVVAAGVTIPAFAGDGPTVELIVGLKQNNADSSAQRLLDKGYKLRGAALLEKLAARTIVVPADEADSISAVLEAQKGVDYVEENRTVVAAAAEEPSGEPATVESTGEPAAEESTGSTTAEESTSSTKAADTPPPPNMRDVLTQIAVPAAWETATTWSSPVVAVVDTGVNPVGGLADVLLPGESFMPNIDSSADDSTNSHGTAMASLVNAACPTCKILPVKALDMRGTGEDDKIAPAVEYAADQGAKVINLSLGYQDRTATAGQTMQRAIDYARGKGAVVIASAGNSVRNNEWGVLKQYPAANPGVLGVGGINTAGGRYTPDDDPNKDPKKRMGTNYGADWVDLAAPYCAAVLTGTGATTSMCGTSVSTALASAVAGLVRARTSTVNLWTVENALTSTAVPPSASDKWVAFGTVRADRAVGKVDTTAPKITDATPAYLTKFRGTVSVTATGVTDTGGGYLAGSGILGAALYADGAFVGSDYTAPYAVNYNSGTRNGVVKLQWKVWDKAANLAVFYRNIVADNTKPSYKFNAPANNAKVGNTVKVTASTWDGGSGVYRAELWINNKLIKTSTSTSISWSVDTRSLGKTMKVSLGVRDKVGNVVYSPVRTWKK</sequence>
<feature type="active site" description="Charge relay system" evidence="5">
    <location>
        <position position="391"/>
    </location>
</feature>
<feature type="domain" description="Peptidase S8/S53" evidence="8">
    <location>
        <begin position="185"/>
        <end position="430"/>
    </location>
</feature>
<dbReference type="RefSeq" id="WP_185038908.1">
    <property type="nucleotide sequence ID" value="NZ_BAABFG010000005.1"/>
</dbReference>
<feature type="chain" id="PRO_5031128134" description="Peptidase S8/S53 domain-containing protein" evidence="7">
    <location>
        <begin position="40"/>
        <end position="636"/>
    </location>
</feature>
<comment type="similarity">
    <text evidence="1 5">Belongs to the peptidase S8 family.</text>
</comment>
<keyword evidence="7" id="KW-0732">Signal</keyword>
<dbReference type="SUPFAM" id="SSF52743">
    <property type="entry name" value="Subtilisin-like"/>
    <property type="match status" value="1"/>
</dbReference>
<comment type="caution">
    <text evidence="9">The sequence shown here is derived from an EMBL/GenBank/DDBJ whole genome shotgun (WGS) entry which is preliminary data.</text>
</comment>
<dbReference type="Gene3D" id="3.40.50.200">
    <property type="entry name" value="Peptidase S8/S53 domain"/>
    <property type="match status" value="1"/>
</dbReference>
<evidence type="ECO:0000313" key="10">
    <source>
        <dbReference type="Proteomes" id="UP000546162"/>
    </source>
</evidence>
<feature type="region of interest" description="Disordered" evidence="6">
    <location>
        <begin position="117"/>
        <end position="164"/>
    </location>
</feature>
<dbReference type="PROSITE" id="PS51892">
    <property type="entry name" value="SUBTILASE"/>
    <property type="match status" value="1"/>
</dbReference>
<evidence type="ECO:0000259" key="8">
    <source>
        <dbReference type="Pfam" id="PF00082"/>
    </source>
</evidence>
<keyword evidence="2 5" id="KW-0645">Protease</keyword>
<dbReference type="EMBL" id="JACHNB010000001">
    <property type="protein sequence ID" value="MBB4738515.1"/>
    <property type="molecule type" value="Genomic_DNA"/>
</dbReference>
<dbReference type="Proteomes" id="UP000546162">
    <property type="component" value="Unassembled WGS sequence"/>
</dbReference>
<evidence type="ECO:0000313" key="9">
    <source>
        <dbReference type="EMBL" id="MBB4738515.1"/>
    </source>
</evidence>
<keyword evidence="3 5" id="KW-0378">Hydrolase</keyword>
<dbReference type="AlphaFoldDB" id="A0A7W7GUF3"/>
<dbReference type="InterPro" id="IPR000209">
    <property type="entry name" value="Peptidase_S8/S53_dom"/>
</dbReference>
<evidence type="ECO:0000256" key="7">
    <source>
        <dbReference type="SAM" id="SignalP"/>
    </source>
</evidence>
<dbReference type="GO" id="GO:0005975">
    <property type="term" value="P:carbohydrate metabolic process"/>
    <property type="evidence" value="ECO:0007669"/>
    <property type="project" value="UniProtKB-ARBA"/>
</dbReference>
<proteinExistence type="inferred from homology"/>
<dbReference type="PANTHER" id="PTHR43806:SF11">
    <property type="entry name" value="CEREVISIN-RELATED"/>
    <property type="match status" value="1"/>
</dbReference>
<feature type="signal peptide" evidence="7">
    <location>
        <begin position="1"/>
        <end position="39"/>
    </location>
</feature>
<evidence type="ECO:0000256" key="5">
    <source>
        <dbReference type="PROSITE-ProRule" id="PRU01240"/>
    </source>
</evidence>
<name>A0A7W7GUF3_9ACTN</name>
<dbReference type="InterPro" id="IPR013783">
    <property type="entry name" value="Ig-like_fold"/>
</dbReference>
<dbReference type="Pfam" id="PF17957">
    <property type="entry name" value="Big_7"/>
    <property type="match status" value="1"/>
</dbReference>
<feature type="compositionally biased region" description="Low complexity" evidence="6">
    <location>
        <begin position="133"/>
        <end position="155"/>
    </location>
</feature>
<reference evidence="9 10" key="1">
    <citation type="submission" date="2020-08" db="EMBL/GenBank/DDBJ databases">
        <title>Sequencing the genomes of 1000 actinobacteria strains.</title>
        <authorList>
            <person name="Klenk H.-P."/>
        </authorList>
    </citation>
    <scope>NUCLEOTIDE SEQUENCE [LARGE SCALE GENOMIC DNA]</scope>
    <source>
        <strain evidence="9 10">DSM 45809</strain>
    </source>
</reference>
<gene>
    <name evidence="9" type="ORF">BJY16_001974</name>
</gene>
<dbReference type="Pfam" id="PF00082">
    <property type="entry name" value="Peptidase_S8"/>
    <property type="match status" value="1"/>
</dbReference>